<dbReference type="AlphaFoldDB" id="A0A2J8B4L7"/>
<reference evidence="2" key="1">
    <citation type="submission" date="2017-04" db="EMBL/GenBank/DDBJ databases">
        <authorList>
            <person name="Bumgarner R.E."/>
            <person name="Fredricks D.N."/>
            <person name="Srinivasan S."/>
        </authorList>
    </citation>
    <scope>NUCLEOTIDE SEQUENCE [LARGE SCALE GENOMIC DNA]</scope>
    <source>
        <strain evidence="2">KA00405</strain>
    </source>
</reference>
<evidence type="ECO:0000313" key="2">
    <source>
        <dbReference type="Proteomes" id="UP000236394"/>
    </source>
</evidence>
<sequence>MHSYSYSYGYGKLSLESIDKSLSKIALKNRRAYERIENAAKYACKSKIQATLRLTDHREVHGYITSMDKWALLILTGNRLKFIALSNISGIILSAEFY</sequence>
<proteinExistence type="predicted"/>
<comment type="caution">
    <text evidence="1">The sequence shown here is derived from an EMBL/GenBank/DDBJ whole genome shotgun (WGS) entry which is preliminary data.</text>
</comment>
<accession>A0A2J8B4L7</accession>
<organism evidence="1 2">
    <name type="scientific">Mageeibacillus indolicus</name>
    <dbReference type="NCBI Taxonomy" id="884684"/>
    <lineage>
        <taxon>Bacteria</taxon>
        <taxon>Bacillati</taxon>
        <taxon>Bacillota</taxon>
        <taxon>Clostridia</taxon>
        <taxon>Eubacteriales</taxon>
        <taxon>Oscillospiraceae</taxon>
        <taxon>Mageeibacillus</taxon>
    </lineage>
</organism>
<protein>
    <submittedName>
        <fullName evidence="1">Uncharacterized protein</fullName>
    </submittedName>
</protein>
<dbReference type="RefSeq" id="WP_034574104.1">
    <property type="nucleotide sequence ID" value="NZ_NBZD01000001.1"/>
</dbReference>
<name>A0A2J8B4L7_9FIRM</name>
<evidence type="ECO:0000313" key="1">
    <source>
        <dbReference type="EMBL" id="PNH19684.1"/>
    </source>
</evidence>
<dbReference type="EMBL" id="NBZD01000001">
    <property type="protein sequence ID" value="PNH19684.1"/>
    <property type="molecule type" value="Genomic_DNA"/>
</dbReference>
<dbReference type="Proteomes" id="UP000236394">
    <property type="component" value="Unassembled WGS sequence"/>
</dbReference>
<gene>
    <name evidence="1" type="ORF">B7R76_02030</name>
</gene>